<dbReference type="Proteomes" id="UP000550707">
    <property type="component" value="Unassembled WGS sequence"/>
</dbReference>
<accession>A0A7J8CZ85</accession>
<dbReference type="InParanoid" id="A0A7J8CZ85"/>
<gene>
    <name evidence="1" type="ORF">HJG59_009483</name>
</gene>
<organism evidence="1 2">
    <name type="scientific">Molossus molossus</name>
    <name type="common">Pallas' mastiff bat</name>
    <name type="synonym">Vespertilio molossus</name>
    <dbReference type="NCBI Taxonomy" id="27622"/>
    <lineage>
        <taxon>Eukaryota</taxon>
        <taxon>Metazoa</taxon>
        <taxon>Chordata</taxon>
        <taxon>Craniata</taxon>
        <taxon>Vertebrata</taxon>
        <taxon>Euteleostomi</taxon>
        <taxon>Mammalia</taxon>
        <taxon>Eutheria</taxon>
        <taxon>Laurasiatheria</taxon>
        <taxon>Chiroptera</taxon>
        <taxon>Yangochiroptera</taxon>
        <taxon>Molossidae</taxon>
        <taxon>Molossus</taxon>
    </lineage>
</organism>
<keyword evidence="2" id="KW-1185">Reference proteome</keyword>
<proteinExistence type="predicted"/>
<comment type="caution">
    <text evidence="1">The sequence shown here is derived from an EMBL/GenBank/DDBJ whole genome shotgun (WGS) entry which is preliminary data.</text>
</comment>
<dbReference type="EMBL" id="JACASF010000019">
    <property type="protein sequence ID" value="KAF6416203.1"/>
    <property type="molecule type" value="Genomic_DNA"/>
</dbReference>
<reference evidence="1 2" key="1">
    <citation type="journal article" date="2020" name="Nature">
        <title>Six reference-quality genomes reveal evolution of bat adaptations.</title>
        <authorList>
            <person name="Jebb D."/>
            <person name="Huang Z."/>
            <person name="Pippel M."/>
            <person name="Hughes G.M."/>
            <person name="Lavrichenko K."/>
            <person name="Devanna P."/>
            <person name="Winkler S."/>
            <person name="Jermiin L.S."/>
            <person name="Skirmuntt E.C."/>
            <person name="Katzourakis A."/>
            <person name="Burkitt-Gray L."/>
            <person name="Ray D.A."/>
            <person name="Sullivan K.A.M."/>
            <person name="Roscito J.G."/>
            <person name="Kirilenko B.M."/>
            <person name="Davalos L.M."/>
            <person name="Corthals A.P."/>
            <person name="Power M.L."/>
            <person name="Jones G."/>
            <person name="Ransome R.D."/>
            <person name="Dechmann D.K.N."/>
            <person name="Locatelli A.G."/>
            <person name="Puechmaille S.J."/>
            <person name="Fedrigo O."/>
            <person name="Jarvis E.D."/>
            <person name="Hiller M."/>
            <person name="Vernes S.C."/>
            <person name="Myers E.W."/>
            <person name="Teeling E.C."/>
        </authorList>
    </citation>
    <scope>NUCLEOTIDE SEQUENCE [LARGE SCALE GENOMIC DNA]</scope>
    <source>
        <strain evidence="1">MMolMol1</strain>
        <tissue evidence="1">Muscle</tissue>
    </source>
</reference>
<evidence type="ECO:0000313" key="1">
    <source>
        <dbReference type="EMBL" id="KAF6416203.1"/>
    </source>
</evidence>
<name>A0A7J8CZ85_MOLMO</name>
<sequence>MRSTCPTRVNLTFNCVLAEVGEGHCPLLDLTQAPQPHGLNPYGLVGRTGTKQLLFCQTPLDKCSTFNNKLCKPNTKQFLASKLDFLFYKKRGKVQVISVVRENKNKTNKLHLATCYLNRSQLQFHCLPSAGVTSGHLYLPALRRVRRRRQTGTR</sequence>
<protein>
    <submittedName>
        <fullName evidence="1">Uncharacterized protein</fullName>
    </submittedName>
</protein>
<evidence type="ECO:0000313" key="2">
    <source>
        <dbReference type="Proteomes" id="UP000550707"/>
    </source>
</evidence>
<dbReference type="AlphaFoldDB" id="A0A7J8CZ85"/>